<keyword evidence="2" id="KW-0540">Nuclease</keyword>
<dbReference type="InterPro" id="IPR012337">
    <property type="entry name" value="RNaseH-like_sf"/>
</dbReference>
<dbReference type="NCBIfam" id="NF006601">
    <property type="entry name" value="PRK09145.1"/>
    <property type="match status" value="1"/>
</dbReference>
<dbReference type="SUPFAM" id="SSF53098">
    <property type="entry name" value="Ribonuclease H-like"/>
    <property type="match status" value="1"/>
</dbReference>
<evidence type="ECO:0000259" key="1">
    <source>
        <dbReference type="SMART" id="SM00479"/>
    </source>
</evidence>
<dbReference type="InterPro" id="IPR013520">
    <property type="entry name" value="Ribonucl_H"/>
</dbReference>
<evidence type="ECO:0000313" key="2">
    <source>
        <dbReference type="EMBL" id="TJZ66403.1"/>
    </source>
</evidence>
<name>A0A4U0PEZ2_9NEIS</name>
<dbReference type="EMBL" id="SUMF01000032">
    <property type="protein sequence ID" value="TJZ66403.1"/>
    <property type="molecule type" value="Genomic_DNA"/>
</dbReference>
<accession>A0A4U0PEZ2</accession>
<reference evidence="2 3" key="1">
    <citation type="submission" date="2019-04" db="EMBL/GenBank/DDBJ databases">
        <title>Chitiniphilus eburnea sp. nov., a novel chitinolytic bacterium isolated from aquaculture sludge.</title>
        <authorList>
            <person name="Sheng M."/>
        </authorList>
    </citation>
    <scope>NUCLEOTIDE SEQUENCE [LARGE SCALE GENOMIC DNA]</scope>
    <source>
        <strain evidence="2 3">HX-2-15</strain>
    </source>
</reference>
<dbReference type="GO" id="GO:0006259">
    <property type="term" value="P:DNA metabolic process"/>
    <property type="evidence" value="ECO:0007669"/>
    <property type="project" value="UniProtKB-ARBA"/>
</dbReference>
<dbReference type="PANTHER" id="PTHR30231">
    <property type="entry name" value="DNA POLYMERASE III SUBUNIT EPSILON"/>
    <property type="match status" value="1"/>
</dbReference>
<keyword evidence="3" id="KW-1185">Reference proteome</keyword>
<dbReference type="RefSeq" id="WP_136774706.1">
    <property type="nucleotide sequence ID" value="NZ_CP156074.1"/>
</dbReference>
<proteinExistence type="predicted"/>
<dbReference type="Pfam" id="PF00929">
    <property type="entry name" value="RNase_T"/>
    <property type="match status" value="1"/>
</dbReference>
<feature type="domain" description="Exonuclease" evidence="1">
    <location>
        <begin position="33"/>
        <end position="205"/>
    </location>
</feature>
<sequence>MRSLLQSVRRDWQRRHLRDADYAFLFDAAPPDEYVSLDCETTNLDPRRAELLAIAAVRVRGRRILASERLVLPVQPEGNIDRAGIAIHAIRQQDAANGLSPRDALAQLLRFIGPRPVIGYYLEFDLAVIDRYLRPWLGIGLPNRRIEVSALYYDRHVSAYRPEVDLSLSAMLRGLALPDLGRHDPLNDALMAALIYLKLSQPGVPAQS</sequence>
<dbReference type="AlphaFoldDB" id="A0A4U0PEZ2"/>
<dbReference type="PANTHER" id="PTHR30231:SF7">
    <property type="entry name" value="BLR4117 PROTEIN"/>
    <property type="match status" value="1"/>
</dbReference>
<dbReference type="GO" id="GO:0008408">
    <property type="term" value="F:3'-5' exonuclease activity"/>
    <property type="evidence" value="ECO:0007669"/>
    <property type="project" value="TreeGrafter"/>
</dbReference>
<dbReference type="SMART" id="SM00479">
    <property type="entry name" value="EXOIII"/>
    <property type="match status" value="1"/>
</dbReference>
<comment type="caution">
    <text evidence="2">The sequence shown here is derived from an EMBL/GenBank/DDBJ whole genome shotgun (WGS) entry which is preliminary data.</text>
</comment>
<organism evidence="2 3">
    <name type="scientific">Chitiniphilus eburneus</name>
    <dbReference type="NCBI Taxonomy" id="2571148"/>
    <lineage>
        <taxon>Bacteria</taxon>
        <taxon>Pseudomonadati</taxon>
        <taxon>Pseudomonadota</taxon>
        <taxon>Betaproteobacteria</taxon>
        <taxon>Neisseriales</taxon>
        <taxon>Chitinibacteraceae</taxon>
        <taxon>Chitiniphilus</taxon>
    </lineage>
</organism>
<keyword evidence="2" id="KW-0378">Hydrolase</keyword>
<dbReference type="CDD" id="cd06127">
    <property type="entry name" value="DEDDh"/>
    <property type="match status" value="1"/>
</dbReference>
<keyword evidence="2" id="KW-0269">Exonuclease</keyword>
<protein>
    <submittedName>
        <fullName evidence="2">3'-5' exonuclease</fullName>
    </submittedName>
</protein>
<dbReference type="GO" id="GO:0005829">
    <property type="term" value="C:cytosol"/>
    <property type="evidence" value="ECO:0007669"/>
    <property type="project" value="TreeGrafter"/>
</dbReference>
<dbReference type="GO" id="GO:0003676">
    <property type="term" value="F:nucleic acid binding"/>
    <property type="evidence" value="ECO:0007669"/>
    <property type="project" value="InterPro"/>
</dbReference>
<dbReference type="Gene3D" id="3.30.420.10">
    <property type="entry name" value="Ribonuclease H-like superfamily/Ribonuclease H"/>
    <property type="match status" value="1"/>
</dbReference>
<gene>
    <name evidence="2" type="ORF">FAZ21_17430</name>
</gene>
<evidence type="ECO:0000313" key="3">
    <source>
        <dbReference type="Proteomes" id="UP000310016"/>
    </source>
</evidence>
<dbReference type="OrthoDB" id="5497329at2"/>
<dbReference type="Proteomes" id="UP000310016">
    <property type="component" value="Unassembled WGS sequence"/>
</dbReference>
<dbReference type="InterPro" id="IPR036397">
    <property type="entry name" value="RNaseH_sf"/>
</dbReference>